<dbReference type="EMBL" id="QREG01000027">
    <property type="protein sequence ID" value="RED93005.1"/>
    <property type="molecule type" value="Genomic_DNA"/>
</dbReference>
<evidence type="ECO:0008006" key="3">
    <source>
        <dbReference type="Google" id="ProtNLM"/>
    </source>
</evidence>
<name>A0A3D9KYS9_MARFU</name>
<gene>
    <name evidence="1" type="ORF">C7460_12729</name>
</gene>
<sequence>MSYLQHTKVLNALCTLAIIVWSCACEQSEGHKESFADYSPYLDSLLTSNLSSHDLDQLSLALDSSMAPGAFDLNTQENRTLLKAGDLGGLIYGSHELISQLKNSKEITATHEQPEVVFRAIKFNLPWDSYRRGESLQLHMETCKDLNYWRAFLDMMAANRFNALTLWNLHPFNFMIQAKGFPAAHTFSDEEYARWKRLYKGIFAMAKERGIETYIVNWNIYAPNEFLNKHGLKLIKNKHATLGDADQSPIIKAYTKQCVTQVINEYPNLTGLGFSLGEFMGGMNPAEREQWILDTFIAGINEADRKVKLIHRVPFSANEGSEGSTDADTELMTREAIESIEGVIPPIWVEVKFNWSHAHSTPKLIKTHGGPLHDKYWNPAPTNYRIAWMMRNEDFFCLRWGSTDFIKKHLQLNNQPYAGGYFIGSESYIPAKDYFTKPGDKVPWNYAFERQWLYYMVWGRLLYNPNTPDSTFQQAFKHEFGPEAIHLFEAYQNASQIPLEIISAFDIGWDFTMHAETFSRLFQWPDAHLIDINTLIAHPVLDPQYMNTRTYVQHMLANTPISSDKITPVKLAQRIEELATATLDQLDKIGPTDEHMKQEVGDARAWALLGKYYSHKLKAAIALELFRNTGTEEYQHQALVEIEQAIAWWDQLAAVTSNLYQPFPIMIYMPKGDPKFHWANIKEEVHKDKEIIAATVPLALQ</sequence>
<evidence type="ECO:0000313" key="1">
    <source>
        <dbReference type="EMBL" id="RED93005.1"/>
    </source>
</evidence>
<keyword evidence="2" id="KW-1185">Reference proteome</keyword>
<dbReference type="RefSeq" id="WP_115870047.1">
    <property type="nucleotide sequence ID" value="NZ_QREG01000027.1"/>
</dbReference>
<protein>
    <recommendedName>
        <fullName evidence="3">Glycosyl hydrolase family 20</fullName>
    </recommendedName>
</protein>
<comment type="caution">
    <text evidence="1">The sequence shown here is derived from an EMBL/GenBank/DDBJ whole genome shotgun (WGS) entry which is preliminary data.</text>
</comment>
<accession>A0A3D9KYS9</accession>
<dbReference type="AlphaFoldDB" id="A0A3D9KYS9"/>
<reference evidence="1 2" key="1">
    <citation type="submission" date="2018-07" db="EMBL/GenBank/DDBJ databases">
        <title>Genomic Encyclopedia of Type Strains, Phase IV (KMG-IV): sequencing the most valuable type-strain genomes for metagenomic binning, comparative biology and taxonomic classification.</title>
        <authorList>
            <person name="Goeker M."/>
        </authorList>
    </citation>
    <scope>NUCLEOTIDE SEQUENCE [LARGE SCALE GENOMIC DNA]</scope>
    <source>
        <strain evidence="1 2">DSM 4134</strain>
    </source>
</reference>
<evidence type="ECO:0000313" key="2">
    <source>
        <dbReference type="Proteomes" id="UP000256779"/>
    </source>
</evidence>
<proteinExistence type="predicted"/>
<organism evidence="1 2">
    <name type="scientific">Marinoscillum furvescens DSM 4134</name>
    <dbReference type="NCBI Taxonomy" id="1122208"/>
    <lineage>
        <taxon>Bacteria</taxon>
        <taxon>Pseudomonadati</taxon>
        <taxon>Bacteroidota</taxon>
        <taxon>Cytophagia</taxon>
        <taxon>Cytophagales</taxon>
        <taxon>Reichenbachiellaceae</taxon>
        <taxon>Marinoscillum</taxon>
    </lineage>
</organism>
<dbReference type="Proteomes" id="UP000256779">
    <property type="component" value="Unassembled WGS sequence"/>
</dbReference>
<dbReference type="OrthoDB" id="99887at2"/>